<dbReference type="Pfam" id="PF12900">
    <property type="entry name" value="Pyridox_ox_2"/>
    <property type="match status" value="1"/>
</dbReference>
<dbReference type="Proteomes" id="UP000241201">
    <property type="component" value="Unassembled WGS sequence"/>
</dbReference>
<reference evidence="3" key="1">
    <citation type="submission" date="2018-03" db="EMBL/GenBank/DDBJ databases">
        <title>Lachnoclostridium SNUG30370 gen.nov., sp.nov., isolated from human faeces.</title>
        <authorList>
            <person name="Seo B."/>
            <person name="Jeon K."/>
            <person name="Ko G."/>
        </authorList>
    </citation>
    <scope>NUCLEOTIDE SEQUENCE [LARGE SCALE GENOMIC DNA]</scope>
    <source>
        <strain evidence="3">SNUG30370</strain>
    </source>
</reference>
<dbReference type="EMBL" id="PYLP01000012">
    <property type="protein sequence ID" value="PST39661.1"/>
    <property type="molecule type" value="Genomic_DNA"/>
</dbReference>
<sequence length="165" mass="19311">MFRKMRRKKQELTEKQCLDILRRAKTATLALSGDDGYPYSVPMNFVYEDGKIYFHGAKEGHKIDAIKNNPKVSMSIIDQEDVIEEELTTYFRSVILFGKARILQEDDEIYHAIETLGLKYNEDEVTVEKEIRKEWKILCCVEITIEHISGKQAIELVNKNYQDLF</sequence>
<reference evidence="1" key="3">
    <citation type="submission" date="2021-10" db="EMBL/GenBank/DDBJ databases">
        <title>Collection of gut derived symbiotic bacterial strains cultured from healthy donors.</title>
        <authorList>
            <person name="Lin H."/>
            <person name="Littmann E."/>
            <person name="Kohout C."/>
            <person name="Pamer E.G."/>
        </authorList>
    </citation>
    <scope>NUCLEOTIDE SEQUENCE</scope>
    <source>
        <strain evidence="1">DFI.4.48</strain>
    </source>
</reference>
<dbReference type="InterPro" id="IPR024747">
    <property type="entry name" value="Pyridox_Oxase-rel"/>
</dbReference>
<evidence type="ECO:0000313" key="1">
    <source>
        <dbReference type="EMBL" id="MCB8610566.1"/>
    </source>
</evidence>
<dbReference type="RefSeq" id="WP_106988327.1">
    <property type="nucleotide sequence ID" value="NZ_DAWBWI010000058.1"/>
</dbReference>
<organism evidence="2 3">
    <name type="scientific">Faecalibacillus faecis</name>
    <dbReference type="NCBI Taxonomy" id="1982628"/>
    <lineage>
        <taxon>Bacteria</taxon>
        <taxon>Bacillati</taxon>
        <taxon>Bacillota</taxon>
        <taxon>Erysipelotrichia</taxon>
        <taxon>Erysipelotrichales</taxon>
        <taxon>Coprobacillaceae</taxon>
        <taxon>Faecalibacillus</taxon>
    </lineage>
</organism>
<proteinExistence type="predicted"/>
<keyword evidence="3" id="KW-1185">Reference proteome</keyword>
<dbReference type="AlphaFoldDB" id="A0A2T3FWN4"/>
<reference evidence="2" key="2">
    <citation type="journal article" date="2019" name="Int. J. Syst. Evol. Microbiol.">
        <title>Faecalibacillus intestinalis gen. nov., sp. nov. and Faecalibacillus faecis sp. nov., isolated from human faeces.</title>
        <authorList>
            <person name="Seo B."/>
            <person name="Jeon K."/>
            <person name="Baek I."/>
            <person name="Lee Y.M."/>
            <person name="Baek K."/>
            <person name="Ko G."/>
        </authorList>
    </citation>
    <scope>NUCLEOTIDE SEQUENCE</scope>
    <source>
        <strain evidence="2">SNUG30370</strain>
    </source>
</reference>
<dbReference type="GeneID" id="77471274"/>
<comment type="caution">
    <text evidence="2">The sequence shown here is derived from an EMBL/GenBank/DDBJ whole genome shotgun (WGS) entry which is preliminary data.</text>
</comment>
<dbReference type="InterPro" id="IPR012349">
    <property type="entry name" value="Split_barrel_FMN-bd"/>
</dbReference>
<evidence type="ECO:0000313" key="3">
    <source>
        <dbReference type="Proteomes" id="UP000241201"/>
    </source>
</evidence>
<gene>
    <name evidence="2" type="ORF">C7U55_09240</name>
    <name evidence="1" type="ORF">LJD69_08165</name>
</gene>
<name>A0A2T3FWN4_9FIRM</name>
<dbReference type="PANTHER" id="PTHR34071:SF2">
    <property type="entry name" value="FLAVIN-NUCLEOTIDE-BINDING PROTEIN"/>
    <property type="match status" value="1"/>
</dbReference>
<dbReference type="Proteomes" id="UP001198439">
    <property type="component" value="Unassembled WGS sequence"/>
</dbReference>
<evidence type="ECO:0000313" key="2">
    <source>
        <dbReference type="EMBL" id="PST39661.1"/>
    </source>
</evidence>
<protein>
    <submittedName>
        <fullName evidence="2">5-nitroimidazole antibiotic resistance protein</fullName>
    </submittedName>
    <submittedName>
        <fullName evidence="1">Pyridoxamine 5'-phosphate oxidase family protein</fullName>
    </submittedName>
</protein>
<dbReference type="EMBL" id="JAJDKZ010000020">
    <property type="protein sequence ID" value="MCB8610566.1"/>
    <property type="molecule type" value="Genomic_DNA"/>
</dbReference>
<dbReference type="PANTHER" id="PTHR34071">
    <property type="entry name" value="5-NITROIMIDAZOLE ANTIBIOTICS RESISTANCE PROTEIN, NIMA-FAMILY-RELATED PROTEIN-RELATED"/>
    <property type="match status" value="1"/>
</dbReference>
<dbReference type="Gene3D" id="2.30.110.10">
    <property type="entry name" value="Electron Transport, Fmn-binding Protein, Chain A"/>
    <property type="match status" value="1"/>
</dbReference>
<accession>A0A2T3FWN4</accession>
<dbReference type="SUPFAM" id="SSF50475">
    <property type="entry name" value="FMN-binding split barrel"/>
    <property type="match status" value="1"/>
</dbReference>